<dbReference type="Proteomes" id="UP000311919">
    <property type="component" value="Unassembled WGS sequence"/>
</dbReference>
<dbReference type="PROSITE" id="PS00018">
    <property type="entry name" value="EF_HAND_1"/>
    <property type="match status" value="1"/>
</dbReference>
<dbReference type="Gene3D" id="1.10.238.10">
    <property type="entry name" value="EF-hand"/>
    <property type="match status" value="1"/>
</dbReference>
<dbReference type="GO" id="GO:0005509">
    <property type="term" value="F:calcium ion binding"/>
    <property type="evidence" value="ECO:0007669"/>
    <property type="project" value="InterPro"/>
</dbReference>
<dbReference type="OrthoDB" id="26525at2759"/>
<dbReference type="PROSITE" id="PS50222">
    <property type="entry name" value="EF_HAND_2"/>
    <property type="match status" value="1"/>
</dbReference>
<dbReference type="InterPro" id="IPR011992">
    <property type="entry name" value="EF-hand-dom_pair"/>
</dbReference>
<protein>
    <submittedName>
        <fullName evidence="3">Polcalcin Nic t 2 isoform 1</fullName>
    </submittedName>
</protein>
<dbReference type="EMBL" id="SKCS01000062">
    <property type="protein sequence ID" value="TNN18906.1"/>
    <property type="molecule type" value="Genomic_DNA"/>
</dbReference>
<keyword evidence="1" id="KW-0106">Calcium</keyword>
<name>A0A4Z2DQW8_SCHJA</name>
<dbReference type="SMART" id="SM00054">
    <property type="entry name" value="EFh"/>
    <property type="match status" value="1"/>
</dbReference>
<evidence type="ECO:0000259" key="2">
    <source>
        <dbReference type="PROSITE" id="PS50222"/>
    </source>
</evidence>
<dbReference type="AlphaFoldDB" id="A0A4Z2DQW8"/>
<feature type="domain" description="EF-hand" evidence="2">
    <location>
        <begin position="2"/>
        <end position="37"/>
    </location>
</feature>
<dbReference type="SUPFAM" id="SSF47473">
    <property type="entry name" value="EF-hand"/>
    <property type="match status" value="1"/>
</dbReference>
<reference evidence="3 4" key="1">
    <citation type="submission" date="2019-03" db="EMBL/GenBank/DDBJ databases">
        <title>An improved genome assembly of the fluke Schistosoma japonicum.</title>
        <authorList>
            <person name="Hu W."/>
            <person name="Luo F."/>
            <person name="Yin M."/>
            <person name="Mo X."/>
            <person name="Sun C."/>
            <person name="Wu Q."/>
            <person name="Zhu B."/>
            <person name="Xiang M."/>
            <person name="Wang J."/>
            <person name="Wang Y."/>
            <person name="Zhang T."/>
            <person name="Xu B."/>
            <person name="Zheng H."/>
            <person name="Feng Z."/>
        </authorList>
    </citation>
    <scope>NUCLEOTIDE SEQUENCE [LARGE SCALE GENOMIC DNA]</scope>
    <source>
        <strain evidence="3">HuSjv2</strain>
        <tissue evidence="3">Worms</tissue>
    </source>
</reference>
<sequence>MSENDVLLRLFEKLDKSGDGVISHQELCDGLQSSGVSPSTIEVSANFSQ</sequence>
<dbReference type="InterPro" id="IPR002048">
    <property type="entry name" value="EF_hand_dom"/>
</dbReference>
<comment type="caution">
    <text evidence="3">The sequence shown here is derived from an EMBL/GenBank/DDBJ whole genome shotgun (WGS) entry which is preliminary data.</text>
</comment>
<keyword evidence="4" id="KW-1185">Reference proteome</keyword>
<proteinExistence type="predicted"/>
<organism evidence="3 4">
    <name type="scientific">Schistosoma japonicum</name>
    <name type="common">Blood fluke</name>
    <dbReference type="NCBI Taxonomy" id="6182"/>
    <lineage>
        <taxon>Eukaryota</taxon>
        <taxon>Metazoa</taxon>
        <taxon>Spiralia</taxon>
        <taxon>Lophotrochozoa</taxon>
        <taxon>Platyhelminthes</taxon>
        <taxon>Trematoda</taxon>
        <taxon>Digenea</taxon>
        <taxon>Strigeidida</taxon>
        <taxon>Schistosomatoidea</taxon>
        <taxon>Schistosomatidae</taxon>
        <taxon>Schistosoma</taxon>
    </lineage>
</organism>
<evidence type="ECO:0000313" key="3">
    <source>
        <dbReference type="EMBL" id="TNN18906.1"/>
    </source>
</evidence>
<gene>
    <name evidence="3" type="ORF">EWB00_009735</name>
</gene>
<evidence type="ECO:0000256" key="1">
    <source>
        <dbReference type="ARBA" id="ARBA00022837"/>
    </source>
</evidence>
<dbReference type="Pfam" id="PF13405">
    <property type="entry name" value="EF-hand_6"/>
    <property type="match status" value="1"/>
</dbReference>
<dbReference type="InterPro" id="IPR018247">
    <property type="entry name" value="EF_Hand_1_Ca_BS"/>
</dbReference>
<evidence type="ECO:0000313" key="4">
    <source>
        <dbReference type="Proteomes" id="UP000311919"/>
    </source>
</evidence>
<accession>A0A4Z2DQW8</accession>